<dbReference type="GO" id="GO:0001522">
    <property type="term" value="P:pseudouridine synthesis"/>
    <property type="evidence" value="ECO:0007669"/>
    <property type="project" value="InterPro"/>
</dbReference>
<dbReference type="InterPro" id="IPR009000">
    <property type="entry name" value="Transl_B-barrel_sf"/>
</dbReference>
<dbReference type="GO" id="GO:0042254">
    <property type="term" value="P:ribosome biogenesis"/>
    <property type="evidence" value="ECO:0007669"/>
    <property type="project" value="InterPro"/>
</dbReference>
<reference evidence="2" key="1">
    <citation type="submission" date="2017-06" db="EMBL/GenBank/DDBJ databases">
        <authorList>
            <person name="Cremers G."/>
        </authorList>
    </citation>
    <scope>NUCLEOTIDE SEQUENCE [LARGE SCALE GENOMIC DNA]</scope>
</reference>
<evidence type="ECO:0000313" key="1">
    <source>
        <dbReference type="EMBL" id="SNQ59344.1"/>
    </source>
</evidence>
<dbReference type="RefSeq" id="WP_179293748.1">
    <property type="nucleotide sequence ID" value="NZ_FZMP01000018.1"/>
</dbReference>
<sequence>MKRLGEVFYIVDNLLIARTDKTLEQSALRENSAVFTKKMKKIGKVIELFGPVKSPYVSIKAAKGITISELTNLKNERVYLQ</sequence>
<name>A0A284VJ87_9EURY</name>
<dbReference type="OrthoDB" id="60264at2157"/>
<dbReference type="Proteomes" id="UP000218615">
    <property type="component" value="Unassembled WGS sequence"/>
</dbReference>
<dbReference type="SUPFAM" id="SSF50447">
    <property type="entry name" value="Translation proteins"/>
    <property type="match status" value="1"/>
</dbReference>
<accession>A0A284VJ87</accession>
<evidence type="ECO:0008006" key="3">
    <source>
        <dbReference type="Google" id="ProtNLM"/>
    </source>
</evidence>
<evidence type="ECO:0000313" key="2">
    <source>
        <dbReference type="Proteomes" id="UP000218615"/>
    </source>
</evidence>
<proteinExistence type="predicted"/>
<dbReference type="InterPro" id="IPR038664">
    <property type="entry name" value="Gar1/Naf1_Cbf5-bd_sf"/>
</dbReference>
<dbReference type="Pfam" id="PF04410">
    <property type="entry name" value="Gar1"/>
    <property type="match status" value="1"/>
</dbReference>
<dbReference type="EMBL" id="FZMP01000018">
    <property type="protein sequence ID" value="SNQ59344.1"/>
    <property type="molecule type" value="Genomic_DNA"/>
</dbReference>
<keyword evidence="2" id="KW-1185">Reference proteome</keyword>
<organism evidence="1 2">
    <name type="scientific">Candidatus Methanoperedens nitratireducens</name>
    <dbReference type="NCBI Taxonomy" id="1392998"/>
    <lineage>
        <taxon>Archaea</taxon>
        <taxon>Methanobacteriati</taxon>
        <taxon>Methanobacteriota</taxon>
        <taxon>Stenosarchaea group</taxon>
        <taxon>Methanomicrobia</taxon>
        <taxon>Methanosarcinales</taxon>
        <taxon>ANME-2 cluster</taxon>
        <taxon>Candidatus Methanoperedentaceae</taxon>
        <taxon>Candidatus Methanoperedens</taxon>
    </lineage>
</organism>
<gene>
    <name evidence="1" type="ORF">MNV_1140040</name>
</gene>
<protein>
    <recommendedName>
        <fullName evidence="3">RNA-binding protein involved in rRNA processing</fullName>
    </recommendedName>
</protein>
<dbReference type="Gene3D" id="2.40.10.230">
    <property type="entry name" value="Probable tRNA pseudouridine synthase domain"/>
    <property type="match status" value="1"/>
</dbReference>
<dbReference type="InterPro" id="IPR007504">
    <property type="entry name" value="H/ACA_rnp_Gar1/Naf1"/>
</dbReference>
<dbReference type="AlphaFoldDB" id="A0A284VJ87"/>